<dbReference type="GO" id="GO:0006270">
    <property type="term" value="P:DNA replication initiation"/>
    <property type="evidence" value="ECO:0007669"/>
    <property type="project" value="InterPro"/>
</dbReference>
<dbReference type="KEGG" id="pvp:105310423"/>
<gene>
    <name evidence="15" type="primary">LOC105310423</name>
</gene>
<evidence type="ECO:0000313" key="15">
    <source>
        <dbReference type="RefSeq" id="XP_011384906.2"/>
    </source>
</evidence>
<evidence type="ECO:0000256" key="11">
    <source>
        <dbReference type="ARBA" id="ARBA00023242"/>
    </source>
</evidence>
<dbReference type="Pfam" id="PF22379">
    <property type="entry name" value="OB_MCM10"/>
    <property type="match status" value="1"/>
</dbReference>
<comment type="similarity">
    <text evidence="2">Belongs to the MCM10 family.</text>
</comment>
<dbReference type="InterPro" id="IPR040184">
    <property type="entry name" value="Mcm10"/>
</dbReference>
<dbReference type="InterPro" id="IPR012340">
    <property type="entry name" value="NA-bd_OB-fold"/>
</dbReference>
<evidence type="ECO:0000256" key="7">
    <source>
        <dbReference type="ARBA" id="ARBA00022771"/>
    </source>
</evidence>
<dbReference type="Proteomes" id="UP000515202">
    <property type="component" value="Unplaced"/>
</dbReference>
<keyword evidence="9" id="KW-0175">Coiled coil</keyword>
<evidence type="ECO:0000256" key="6">
    <source>
        <dbReference type="ARBA" id="ARBA00022763"/>
    </source>
</evidence>
<dbReference type="GeneID" id="105310423"/>
<feature type="domain" description="Zinc finger Mcm10/DnaG-type" evidence="12">
    <location>
        <begin position="118"/>
        <end position="141"/>
    </location>
</feature>
<keyword evidence="6" id="KW-0227">DNA damage</keyword>
<dbReference type="OrthoDB" id="273123at2759"/>
<accession>A0A6P3RP37</accession>
<name>A0A6P3RP37_PTEVA</name>
<organism evidence="14 15">
    <name type="scientific">Pteropus vampyrus</name>
    <name type="common">Large flying fox</name>
    <dbReference type="NCBI Taxonomy" id="132908"/>
    <lineage>
        <taxon>Eukaryota</taxon>
        <taxon>Metazoa</taxon>
        <taxon>Chordata</taxon>
        <taxon>Craniata</taxon>
        <taxon>Vertebrata</taxon>
        <taxon>Euteleostomi</taxon>
        <taxon>Mammalia</taxon>
        <taxon>Eutheria</taxon>
        <taxon>Laurasiatheria</taxon>
        <taxon>Chiroptera</taxon>
        <taxon>Yinpterochiroptera</taxon>
        <taxon>Pteropodoidea</taxon>
        <taxon>Pteropodidae</taxon>
        <taxon>Pteropodinae</taxon>
        <taxon>Pteropus</taxon>
    </lineage>
</organism>
<dbReference type="GO" id="GO:0008270">
    <property type="term" value="F:zinc ion binding"/>
    <property type="evidence" value="ECO:0007669"/>
    <property type="project" value="UniProtKB-KW"/>
</dbReference>
<evidence type="ECO:0000256" key="1">
    <source>
        <dbReference type="ARBA" id="ARBA00004123"/>
    </source>
</evidence>
<keyword evidence="8" id="KW-0862">Zinc</keyword>
<evidence type="ECO:0000256" key="10">
    <source>
        <dbReference type="ARBA" id="ARBA00023125"/>
    </source>
</evidence>
<comment type="subcellular location">
    <subcellularLocation>
        <location evidence="1">Nucleus</location>
    </subcellularLocation>
</comment>
<dbReference type="Gene3D" id="2.40.50.140">
    <property type="entry name" value="Nucleic acid-binding proteins"/>
    <property type="match status" value="1"/>
</dbReference>
<evidence type="ECO:0000256" key="3">
    <source>
        <dbReference type="ARBA" id="ARBA00017770"/>
    </source>
</evidence>
<dbReference type="PANTHER" id="PTHR13454">
    <property type="entry name" value="PROTEIN MCM10 HOMOLOG"/>
    <property type="match status" value="1"/>
</dbReference>
<sequence length="157" mass="17647">MNKKMTGRKLIRLSQLKEKITSEKVEEIDWVTFGVIVKKVTPQSCNSGKTFSIWRLNDLHDLTRYVSLFLFGDVHKELWKTEQGMVVGLLNANPMKPKDGSEEVCLSIDHPQKILIMGEALDLGTCKAKKKNGQPCTQIVNLVGFSLVRMVSAKEGN</sequence>
<evidence type="ECO:0000256" key="5">
    <source>
        <dbReference type="ARBA" id="ARBA00022723"/>
    </source>
</evidence>
<keyword evidence="4" id="KW-0235">DNA replication</keyword>
<dbReference type="GO" id="GO:0043596">
    <property type="term" value="C:nuclear replication fork"/>
    <property type="evidence" value="ECO:0007669"/>
    <property type="project" value="TreeGrafter"/>
</dbReference>
<evidence type="ECO:0000259" key="13">
    <source>
        <dbReference type="Pfam" id="PF22379"/>
    </source>
</evidence>
<keyword evidence="7" id="KW-0863">Zinc-finger</keyword>
<proteinExistence type="inferred from homology"/>
<dbReference type="GO" id="GO:0003688">
    <property type="term" value="F:DNA replication origin binding"/>
    <property type="evidence" value="ECO:0007669"/>
    <property type="project" value="TreeGrafter"/>
</dbReference>
<dbReference type="Pfam" id="PF09329">
    <property type="entry name" value="zf-primase"/>
    <property type="match status" value="1"/>
</dbReference>
<evidence type="ECO:0000256" key="2">
    <source>
        <dbReference type="ARBA" id="ARBA00009679"/>
    </source>
</evidence>
<evidence type="ECO:0000256" key="9">
    <source>
        <dbReference type="ARBA" id="ARBA00023054"/>
    </source>
</evidence>
<dbReference type="GO" id="GO:0006974">
    <property type="term" value="P:DNA damage response"/>
    <property type="evidence" value="ECO:0007669"/>
    <property type="project" value="UniProtKB-KW"/>
</dbReference>
<dbReference type="PANTHER" id="PTHR13454:SF11">
    <property type="entry name" value="PROTEIN MCM10 HOMOLOG"/>
    <property type="match status" value="1"/>
</dbReference>
<dbReference type="InterPro" id="IPR055065">
    <property type="entry name" value="OB_MCM10"/>
</dbReference>
<protein>
    <recommendedName>
        <fullName evidence="3">Protein MCM10 homolog</fullName>
    </recommendedName>
</protein>
<keyword evidence="11" id="KW-0539">Nucleus</keyword>
<feature type="domain" description="MCM10 OB-fold" evidence="13">
    <location>
        <begin position="1"/>
        <end position="115"/>
    </location>
</feature>
<dbReference type="AlphaFoldDB" id="A0A6P3RP37"/>
<evidence type="ECO:0000313" key="14">
    <source>
        <dbReference type="Proteomes" id="UP000515202"/>
    </source>
</evidence>
<evidence type="ECO:0000256" key="8">
    <source>
        <dbReference type="ARBA" id="ARBA00022833"/>
    </source>
</evidence>
<keyword evidence="10" id="KW-0238">DNA-binding</keyword>
<keyword evidence="14" id="KW-1185">Reference proteome</keyword>
<keyword evidence="5" id="KW-0479">Metal-binding</keyword>
<dbReference type="FunFam" id="2.40.50.140:FF:000167">
    <property type="entry name" value="Minichromosome maintenance 10 replication initiation factor"/>
    <property type="match status" value="1"/>
</dbReference>
<dbReference type="RefSeq" id="XP_011384906.2">
    <property type="nucleotide sequence ID" value="XM_011386604.2"/>
</dbReference>
<evidence type="ECO:0000259" key="12">
    <source>
        <dbReference type="Pfam" id="PF09329"/>
    </source>
</evidence>
<reference evidence="15" key="1">
    <citation type="submission" date="2025-08" db="UniProtKB">
        <authorList>
            <consortium name="RefSeq"/>
        </authorList>
    </citation>
    <scope>IDENTIFICATION</scope>
    <source>
        <tissue evidence="15">Kidney</tissue>
    </source>
</reference>
<evidence type="ECO:0000256" key="4">
    <source>
        <dbReference type="ARBA" id="ARBA00022705"/>
    </source>
</evidence>
<dbReference type="GO" id="GO:0003697">
    <property type="term" value="F:single-stranded DNA binding"/>
    <property type="evidence" value="ECO:0007669"/>
    <property type="project" value="InterPro"/>
</dbReference>
<dbReference type="InterPro" id="IPR015408">
    <property type="entry name" value="Znf_Mcm10/DnaG"/>
</dbReference>